<dbReference type="GeneTree" id="ENSGT01150000287175"/>
<evidence type="ECO:0000256" key="2">
    <source>
        <dbReference type="SAM" id="Phobius"/>
    </source>
</evidence>
<feature type="transmembrane region" description="Helical" evidence="2">
    <location>
        <begin position="27"/>
        <end position="52"/>
    </location>
</feature>
<reference evidence="3" key="5">
    <citation type="submission" date="2025-09" db="UniProtKB">
        <authorList>
            <consortium name="Ensembl"/>
        </authorList>
    </citation>
    <scope>IDENTIFICATION</scope>
</reference>
<dbReference type="Pfam" id="PF04749">
    <property type="entry name" value="PLAC8"/>
    <property type="match status" value="1"/>
</dbReference>
<dbReference type="AlphaFoldDB" id="A0A4W3IPR0"/>
<dbReference type="Proteomes" id="UP000314986">
    <property type="component" value="Unassembled WGS sequence"/>
</dbReference>
<dbReference type="PANTHER" id="PTHR15907">
    <property type="entry name" value="DUF614 FAMILY PROTEIN-RELATED"/>
    <property type="match status" value="1"/>
</dbReference>
<reference evidence="3" key="4">
    <citation type="submission" date="2025-08" db="UniProtKB">
        <authorList>
            <consortium name="Ensembl"/>
        </authorList>
    </citation>
    <scope>IDENTIFICATION</scope>
</reference>
<name>A0A4W3IPR0_CALMI</name>
<keyword evidence="2" id="KW-0472">Membrane</keyword>
<organism evidence="3 4">
    <name type="scientific">Callorhinchus milii</name>
    <name type="common">Ghost shark</name>
    <dbReference type="NCBI Taxonomy" id="7868"/>
    <lineage>
        <taxon>Eukaryota</taxon>
        <taxon>Metazoa</taxon>
        <taxon>Chordata</taxon>
        <taxon>Craniata</taxon>
        <taxon>Vertebrata</taxon>
        <taxon>Chondrichthyes</taxon>
        <taxon>Holocephali</taxon>
        <taxon>Chimaeriformes</taxon>
        <taxon>Callorhinchidae</taxon>
        <taxon>Callorhinchus</taxon>
    </lineage>
</organism>
<reference evidence="4" key="2">
    <citation type="journal article" date="2007" name="PLoS Biol.">
        <title>Survey sequencing and comparative analysis of the elephant shark (Callorhinchus milii) genome.</title>
        <authorList>
            <person name="Venkatesh B."/>
            <person name="Kirkness E.F."/>
            <person name="Loh Y.H."/>
            <person name="Halpern A.L."/>
            <person name="Lee A.P."/>
            <person name="Johnson J."/>
            <person name="Dandona N."/>
            <person name="Viswanathan L.D."/>
            <person name="Tay A."/>
            <person name="Venter J.C."/>
            <person name="Strausberg R.L."/>
            <person name="Brenner S."/>
        </authorList>
    </citation>
    <scope>NUCLEOTIDE SEQUENCE [LARGE SCALE GENOMIC DNA]</scope>
</reference>
<reference evidence="4" key="3">
    <citation type="journal article" date="2014" name="Nature">
        <title>Elephant shark genome provides unique insights into gnathostome evolution.</title>
        <authorList>
            <consortium name="International Elephant Shark Genome Sequencing Consortium"/>
            <person name="Venkatesh B."/>
            <person name="Lee A.P."/>
            <person name="Ravi V."/>
            <person name="Maurya A.K."/>
            <person name="Lian M.M."/>
            <person name="Swann J.B."/>
            <person name="Ohta Y."/>
            <person name="Flajnik M.F."/>
            <person name="Sutoh Y."/>
            <person name="Kasahara M."/>
            <person name="Hoon S."/>
            <person name="Gangu V."/>
            <person name="Roy S.W."/>
            <person name="Irimia M."/>
            <person name="Korzh V."/>
            <person name="Kondrychyn I."/>
            <person name="Lim Z.W."/>
            <person name="Tay B.H."/>
            <person name="Tohari S."/>
            <person name="Kong K.W."/>
            <person name="Ho S."/>
            <person name="Lorente-Galdos B."/>
            <person name="Quilez J."/>
            <person name="Marques-Bonet T."/>
            <person name="Raney B.J."/>
            <person name="Ingham P.W."/>
            <person name="Tay A."/>
            <person name="Hillier L.W."/>
            <person name="Minx P."/>
            <person name="Boehm T."/>
            <person name="Wilson R.K."/>
            <person name="Brenner S."/>
            <person name="Warren W.C."/>
        </authorList>
    </citation>
    <scope>NUCLEOTIDE SEQUENCE [LARGE SCALE GENOMIC DNA]</scope>
</reference>
<evidence type="ECO:0000313" key="4">
    <source>
        <dbReference type="Proteomes" id="UP000314986"/>
    </source>
</evidence>
<reference evidence="4" key="1">
    <citation type="journal article" date="2006" name="Science">
        <title>Ancient noncoding elements conserved in the human genome.</title>
        <authorList>
            <person name="Venkatesh B."/>
            <person name="Kirkness E.F."/>
            <person name="Loh Y.H."/>
            <person name="Halpern A.L."/>
            <person name="Lee A.P."/>
            <person name="Johnson J."/>
            <person name="Dandona N."/>
            <person name="Viswanathan L.D."/>
            <person name="Tay A."/>
            <person name="Venter J.C."/>
            <person name="Strausberg R.L."/>
            <person name="Brenner S."/>
        </authorList>
    </citation>
    <scope>NUCLEOTIDE SEQUENCE [LARGE SCALE GENOMIC DNA]</scope>
</reference>
<keyword evidence="4" id="KW-1185">Reference proteome</keyword>
<evidence type="ECO:0000313" key="3">
    <source>
        <dbReference type="Ensembl" id="ENSCMIP00000031237.1"/>
    </source>
</evidence>
<sequence>MFELKSLSPVWKLLVLTMYPGVSHEQVIGSAIFLLIGISGCFCPCVLSCYLAKLYGENFMTALLPGGLTALRTHIRLSYKIEGTVCNDALIICCCGPCEVCRMTREVRKHVQ</sequence>
<dbReference type="InterPro" id="IPR006461">
    <property type="entry name" value="PLAC_motif_containing"/>
</dbReference>
<proteinExistence type="inferred from homology"/>
<evidence type="ECO:0000256" key="1">
    <source>
        <dbReference type="ARBA" id="ARBA00009024"/>
    </source>
</evidence>
<keyword evidence="2" id="KW-0812">Transmembrane</keyword>
<accession>A0A4W3IPR0</accession>
<comment type="similarity">
    <text evidence="1">Belongs to the cornifelin family.</text>
</comment>
<keyword evidence="2" id="KW-1133">Transmembrane helix</keyword>
<dbReference type="Ensembl" id="ENSCMIT00000031712.1">
    <property type="protein sequence ID" value="ENSCMIP00000031237.1"/>
    <property type="gene ID" value="ENSCMIG00000013427.1"/>
</dbReference>
<protein>
    <submittedName>
        <fullName evidence="3">Uncharacterized protein</fullName>
    </submittedName>
</protein>